<comment type="caution">
    <text evidence="5">Lacks conserved residue(s) required for the propagation of feature annotation.</text>
</comment>
<keyword evidence="5" id="KW-0479">Metal-binding</keyword>
<accession>A0AAN7ZY26</accession>
<reference evidence="10" key="1">
    <citation type="submission" date="2023-07" db="EMBL/GenBank/DDBJ databases">
        <title>A draft genome of Kazachstania heterogenica Y-27499.</title>
        <authorList>
            <person name="Donic C."/>
            <person name="Kralova J.S."/>
            <person name="Fidel L."/>
            <person name="Ben-Dor S."/>
            <person name="Jung S."/>
        </authorList>
    </citation>
    <scope>NUCLEOTIDE SEQUENCE [LARGE SCALE GENOMIC DNA]</scope>
    <source>
        <strain evidence="10">Y27499</strain>
    </source>
</reference>
<evidence type="ECO:0000256" key="6">
    <source>
        <dbReference type="SAM" id="MobiDB-lite"/>
    </source>
</evidence>
<evidence type="ECO:0000256" key="3">
    <source>
        <dbReference type="ARBA" id="ARBA00022729"/>
    </source>
</evidence>
<keyword evidence="5" id="KW-0349">Heme</keyword>
<dbReference type="GO" id="GO:0005576">
    <property type="term" value="C:extracellular region"/>
    <property type="evidence" value="ECO:0007669"/>
    <property type="project" value="UniProtKB-SubCell"/>
</dbReference>
<dbReference type="GO" id="GO:0046872">
    <property type="term" value="F:metal ion binding"/>
    <property type="evidence" value="ECO:0007669"/>
    <property type="project" value="UniProtKB-UniRule"/>
</dbReference>
<comment type="subcellular location">
    <subcellularLocation>
        <location evidence="1">Secreted</location>
    </subcellularLocation>
</comment>
<dbReference type="Pfam" id="PF05730">
    <property type="entry name" value="CFEM"/>
    <property type="match status" value="1"/>
</dbReference>
<proteinExistence type="predicted"/>
<keyword evidence="4 5" id="KW-1015">Disulfide bond</keyword>
<feature type="region of interest" description="Disordered" evidence="6">
    <location>
        <begin position="95"/>
        <end position="126"/>
    </location>
</feature>
<feature type="chain" id="PRO_5042875897" description="CFEM domain-containing protein" evidence="7">
    <location>
        <begin position="23"/>
        <end position="201"/>
    </location>
</feature>
<name>A0AAN7ZY26_9SACH</name>
<feature type="disulfide bond" evidence="5">
    <location>
        <begin position="27"/>
        <end position="67"/>
    </location>
</feature>
<keyword evidence="3 7" id="KW-0732">Signal</keyword>
<evidence type="ECO:0000256" key="2">
    <source>
        <dbReference type="ARBA" id="ARBA00022525"/>
    </source>
</evidence>
<evidence type="ECO:0000256" key="1">
    <source>
        <dbReference type="ARBA" id="ARBA00004613"/>
    </source>
</evidence>
<keyword evidence="2" id="KW-0964">Secreted</keyword>
<sequence length="201" mass="19759">MLSSTVFSAVLSLALLSNEVLATPPACLLACVAQVTKSSSSCNALNDVTCICSNEGASIKSCLDSICPNGNADAAYSAFKSSCAAQNASINQASSSSSVSSTSTSSSISSSSSSSTTTTSSSSVVHSSSTAVETTSSKVTTSSTSTSTSISSTSTTVVSSTLSSSSSSTQRFTVSEIHSGAGNFLQAGNSFVVAAVAALLI</sequence>
<feature type="signal peptide" evidence="7">
    <location>
        <begin position="1"/>
        <end position="22"/>
    </location>
</feature>
<dbReference type="InterPro" id="IPR008427">
    <property type="entry name" value="Extracellular_membr_CFEM_dom"/>
</dbReference>
<organism evidence="9 10">
    <name type="scientific">Arxiozyma heterogenica</name>
    <dbReference type="NCBI Taxonomy" id="278026"/>
    <lineage>
        <taxon>Eukaryota</taxon>
        <taxon>Fungi</taxon>
        <taxon>Dikarya</taxon>
        <taxon>Ascomycota</taxon>
        <taxon>Saccharomycotina</taxon>
        <taxon>Saccharomycetes</taxon>
        <taxon>Saccharomycetales</taxon>
        <taxon>Saccharomycetaceae</taxon>
        <taxon>Arxiozyma</taxon>
    </lineage>
</organism>
<dbReference type="EMBL" id="JAWIZZ010000041">
    <property type="protein sequence ID" value="KAK5780376.1"/>
    <property type="molecule type" value="Genomic_DNA"/>
</dbReference>
<keyword evidence="5" id="KW-0408">Iron</keyword>
<evidence type="ECO:0000256" key="5">
    <source>
        <dbReference type="PROSITE-ProRule" id="PRU01356"/>
    </source>
</evidence>
<evidence type="ECO:0000256" key="7">
    <source>
        <dbReference type="SAM" id="SignalP"/>
    </source>
</evidence>
<dbReference type="Proteomes" id="UP001306508">
    <property type="component" value="Unassembled WGS sequence"/>
</dbReference>
<dbReference type="PROSITE" id="PS52012">
    <property type="entry name" value="CFEM"/>
    <property type="match status" value="1"/>
</dbReference>
<evidence type="ECO:0000259" key="8">
    <source>
        <dbReference type="PROSITE" id="PS52012"/>
    </source>
</evidence>
<dbReference type="SMART" id="SM00747">
    <property type="entry name" value="CFEM"/>
    <property type="match status" value="1"/>
</dbReference>
<gene>
    <name evidence="9" type="ORF">RI543_002132</name>
</gene>
<feature type="disulfide bond" evidence="5">
    <location>
        <begin position="31"/>
        <end position="62"/>
    </location>
</feature>
<evidence type="ECO:0000313" key="10">
    <source>
        <dbReference type="Proteomes" id="UP001306508"/>
    </source>
</evidence>
<feature type="binding site" description="axial binding residue" evidence="5">
    <location>
        <position position="47"/>
    </location>
    <ligand>
        <name>heme</name>
        <dbReference type="ChEBI" id="CHEBI:30413"/>
    </ligand>
    <ligandPart>
        <name>Fe</name>
        <dbReference type="ChEBI" id="CHEBI:18248"/>
    </ligandPart>
</feature>
<keyword evidence="10" id="KW-1185">Reference proteome</keyword>
<protein>
    <recommendedName>
        <fullName evidence="8">CFEM domain-containing protein</fullName>
    </recommendedName>
</protein>
<dbReference type="AlphaFoldDB" id="A0AAN7ZY26"/>
<comment type="caution">
    <text evidence="9">The sequence shown here is derived from an EMBL/GenBank/DDBJ whole genome shotgun (WGS) entry which is preliminary data.</text>
</comment>
<evidence type="ECO:0000256" key="4">
    <source>
        <dbReference type="ARBA" id="ARBA00023157"/>
    </source>
</evidence>
<feature type="domain" description="CFEM" evidence="8">
    <location>
        <begin position="1"/>
        <end position="110"/>
    </location>
</feature>
<evidence type="ECO:0000313" key="9">
    <source>
        <dbReference type="EMBL" id="KAK5780376.1"/>
    </source>
</evidence>